<sequence length="141" mass="16078">MKNLILTLSIFCCTFVFAQKNENYIEIGYSSICCGTPSTDPVINYINQFQKKYKTKPFEILQQQGLGREGEFNLYISISQLSQSQKSNFVKGLQSAISSQNIKRKENSDGTVNFQETQTVTKKDLAKIKNLIIYKNNSKLK</sequence>
<accession>A0A0Q3P6Q8</accession>
<keyword evidence="3" id="KW-1185">Reference proteome</keyword>
<proteinExistence type="predicted"/>
<dbReference type="Proteomes" id="UP000051682">
    <property type="component" value="Unassembled WGS sequence"/>
</dbReference>
<name>A0A0Q3P6Q8_9FLAO</name>
<keyword evidence="1" id="KW-0732">Signal</keyword>
<gene>
    <name evidence="2" type="ORF">AR438_07115</name>
</gene>
<evidence type="ECO:0000256" key="1">
    <source>
        <dbReference type="SAM" id="SignalP"/>
    </source>
</evidence>
<dbReference type="EMBL" id="LLYZ01000005">
    <property type="protein sequence ID" value="KQK25374.1"/>
    <property type="molecule type" value="Genomic_DNA"/>
</dbReference>
<dbReference type="AlphaFoldDB" id="A0A0Q3P6Q8"/>
<dbReference type="OrthoDB" id="1270881at2"/>
<feature type="chain" id="PRO_5006206294" evidence="1">
    <location>
        <begin position="19"/>
        <end position="141"/>
    </location>
</feature>
<evidence type="ECO:0000313" key="3">
    <source>
        <dbReference type="Proteomes" id="UP000051682"/>
    </source>
</evidence>
<dbReference type="RefSeq" id="WP_050380758.1">
    <property type="nucleotide sequence ID" value="NZ_LLYZ01000005.1"/>
</dbReference>
<feature type="signal peptide" evidence="1">
    <location>
        <begin position="1"/>
        <end position="18"/>
    </location>
</feature>
<comment type="caution">
    <text evidence="2">The sequence shown here is derived from an EMBL/GenBank/DDBJ whole genome shotgun (WGS) entry which is preliminary data.</text>
</comment>
<reference evidence="2 3" key="1">
    <citation type="submission" date="2015-10" db="EMBL/GenBank/DDBJ databases">
        <title>Chryseobacterium aquaticum genome.</title>
        <authorList>
            <person name="Newman J.D."/>
            <person name="Ferguson M.B."/>
            <person name="Miller J.R."/>
        </authorList>
    </citation>
    <scope>NUCLEOTIDE SEQUENCE [LARGE SCALE GENOMIC DNA]</scope>
    <source>
        <strain evidence="2 3">KCTC 12483</strain>
    </source>
</reference>
<protein>
    <submittedName>
        <fullName evidence="2">Uncharacterized protein</fullName>
    </submittedName>
</protein>
<evidence type="ECO:0000313" key="2">
    <source>
        <dbReference type="EMBL" id="KQK25374.1"/>
    </source>
</evidence>
<dbReference type="STRING" id="452084.AR438_07115"/>
<organism evidence="2 3">
    <name type="scientific">Chryseobacterium aquaticum</name>
    <dbReference type="NCBI Taxonomy" id="452084"/>
    <lineage>
        <taxon>Bacteria</taxon>
        <taxon>Pseudomonadati</taxon>
        <taxon>Bacteroidota</taxon>
        <taxon>Flavobacteriia</taxon>
        <taxon>Flavobacteriales</taxon>
        <taxon>Weeksellaceae</taxon>
        <taxon>Chryseobacterium group</taxon>
        <taxon>Chryseobacterium</taxon>
    </lineage>
</organism>